<accession>A0A6J5CCN5</accession>
<reference evidence="2 3" key="1">
    <citation type="submission" date="2020-04" db="EMBL/GenBank/DDBJ databases">
        <authorList>
            <person name="De Canck E."/>
        </authorList>
    </citation>
    <scope>NUCLEOTIDE SEQUENCE [LARGE SCALE GENOMIC DNA]</scope>
    <source>
        <strain evidence="2 3">LMG 27174</strain>
    </source>
</reference>
<gene>
    <name evidence="2" type="ORF">LMG27174_05948</name>
</gene>
<evidence type="ECO:0000313" key="2">
    <source>
        <dbReference type="EMBL" id="CAB3732664.1"/>
    </source>
</evidence>
<feature type="compositionally biased region" description="Basic and acidic residues" evidence="1">
    <location>
        <begin position="38"/>
        <end position="49"/>
    </location>
</feature>
<dbReference type="EMBL" id="CADIJZ010000029">
    <property type="protein sequence ID" value="CAB3732664.1"/>
    <property type="molecule type" value="Genomic_DNA"/>
</dbReference>
<dbReference type="AlphaFoldDB" id="A0A6J5CCN5"/>
<sequence>MKTLGATTGVLWLRMRRGEEAKRRRGEEAKPRGHLRTHAKEKAPLLRRF</sequence>
<evidence type="ECO:0000256" key="1">
    <source>
        <dbReference type="SAM" id="MobiDB-lite"/>
    </source>
</evidence>
<feature type="region of interest" description="Disordered" evidence="1">
    <location>
        <begin position="19"/>
        <end position="49"/>
    </location>
</feature>
<organism evidence="2 3">
    <name type="scientific">Paraburkholderia rhynchosiae</name>
    <dbReference type="NCBI Taxonomy" id="487049"/>
    <lineage>
        <taxon>Bacteria</taxon>
        <taxon>Pseudomonadati</taxon>
        <taxon>Pseudomonadota</taxon>
        <taxon>Betaproteobacteria</taxon>
        <taxon>Burkholderiales</taxon>
        <taxon>Burkholderiaceae</taxon>
        <taxon>Paraburkholderia</taxon>
    </lineage>
</organism>
<evidence type="ECO:0000313" key="3">
    <source>
        <dbReference type="Proteomes" id="UP000494205"/>
    </source>
</evidence>
<name>A0A6J5CCN5_9BURK</name>
<feature type="compositionally biased region" description="Basic and acidic residues" evidence="1">
    <location>
        <begin position="19"/>
        <end position="31"/>
    </location>
</feature>
<protein>
    <submittedName>
        <fullName evidence="2">Uncharacterized protein</fullName>
    </submittedName>
</protein>
<proteinExistence type="predicted"/>
<dbReference type="Proteomes" id="UP000494205">
    <property type="component" value="Unassembled WGS sequence"/>
</dbReference>